<dbReference type="InterPro" id="IPR029056">
    <property type="entry name" value="Ribokinase-like"/>
</dbReference>
<dbReference type="PANTHER" id="PTHR46969:SF1">
    <property type="entry name" value="BIFUNCTIONAL PROTEIN HLDE"/>
    <property type="match status" value="1"/>
</dbReference>
<dbReference type="GO" id="GO:0005829">
    <property type="term" value="C:cytosol"/>
    <property type="evidence" value="ECO:0007669"/>
    <property type="project" value="TreeGrafter"/>
</dbReference>
<dbReference type="InterPro" id="IPR011611">
    <property type="entry name" value="PfkB_dom"/>
</dbReference>
<accession>A0A6C2YH48</accession>
<dbReference type="Gene3D" id="3.40.1190.20">
    <property type="match status" value="1"/>
</dbReference>
<dbReference type="PANTHER" id="PTHR46969">
    <property type="entry name" value="BIFUNCTIONAL PROTEIN HLDE"/>
    <property type="match status" value="1"/>
</dbReference>
<keyword evidence="2" id="KW-0418">Kinase</keyword>
<gene>
    <name evidence="4" type="ORF">GMBLW1_32230</name>
</gene>
<reference evidence="4" key="1">
    <citation type="submission" date="2019-04" db="EMBL/GenBank/DDBJ databases">
        <authorList>
            <consortium name="Science for Life Laboratories"/>
        </authorList>
    </citation>
    <scope>NUCLEOTIDE SEQUENCE</scope>
    <source>
        <strain evidence="4">MBLW1</strain>
    </source>
</reference>
<dbReference type="KEGG" id="tim:GMBLW1_32230"/>
<keyword evidence="1" id="KW-0808">Transferase</keyword>
<evidence type="ECO:0000313" key="5">
    <source>
        <dbReference type="Proteomes" id="UP000464378"/>
    </source>
</evidence>
<evidence type="ECO:0000256" key="1">
    <source>
        <dbReference type="ARBA" id="ARBA00022679"/>
    </source>
</evidence>
<proteinExistence type="predicted"/>
<dbReference type="InParanoid" id="A0A6C2YH48"/>
<dbReference type="AlphaFoldDB" id="A0A6C2YH48"/>
<dbReference type="GO" id="GO:0033786">
    <property type="term" value="F:heptose-1-phosphate adenylyltransferase activity"/>
    <property type="evidence" value="ECO:0007669"/>
    <property type="project" value="TreeGrafter"/>
</dbReference>
<dbReference type="RefSeq" id="WP_162655925.1">
    <property type="nucleotide sequence ID" value="NZ_LR593887.1"/>
</dbReference>
<dbReference type="PROSITE" id="PS00584">
    <property type="entry name" value="PFKB_KINASES_2"/>
    <property type="match status" value="1"/>
</dbReference>
<evidence type="ECO:0000259" key="3">
    <source>
        <dbReference type="Pfam" id="PF00294"/>
    </source>
</evidence>
<evidence type="ECO:0000313" key="4">
    <source>
        <dbReference type="EMBL" id="VIP00737.1"/>
    </source>
</evidence>
<name>A0A6C2YH48_9BACT</name>
<evidence type="ECO:0000256" key="2">
    <source>
        <dbReference type="ARBA" id="ARBA00022777"/>
    </source>
</evidence>
<dbReference type="EMBL" id="LR586016">
    <property type="protein sequence ID" value="VIP00737.1"/>
    <property type="molecule type" value="Genomic_DNA"/>
</dbReference>
<dbReference type="InterPro" id="IPR002173">
    <property type="entry name" value="Carboh/pur_kinase_PfkB_CS"/>
</dbReference>
<organism evidence="4">
    <name type="scientific">Tuwongella immobilis</name>
    <dbReference type="NCBI Taxonomy" id="692036"/>
    <lineage>
        <taxon>Bacteria</taxon>
        <taxon>Pseudomonadati</taxon>
        <taxon>Planctomycetota</taxon>
        <taxon>Planctomycetia</taxon>
        <taxon>Gemmatales</taxon>
        <taxon>Gemmataceae</taxon>
        <taxon>Tuwongella</taxon>
    </lineage>
</organism>
<dbReference type="EMBL" id="LR593887">
    <property type="protein sequence ID" value="VTR96892.1"/>
    <property type="molecule type" value="Genomic_DNA"/>
</dbReference>
<dbReference type="GO" id="GO:0033785">
    <property type="term" value="F:heptose 7-phosphate kinase activity"/>
    <property type="evidence" value="ECO:0007669"/>
    <property type="project" value="TreeGrafter"/>
</dbReference>
<protein>
    <recommendedName>
        <fullName evidence="3">Carbohydrate kinase PfkB domain-containing protein</fullName>
    </recommendedName>
</protein>
<sequence length="341" mass="36749">MTRDHLQRILDALPGKTIGLIGDLFLDRYLEIDPALDEPSIETGLTAYQVTRVRSVPGALGTVMNNLVALGVGRIIPITLIGDDGEGYELRQALAAQLPIVTHAVRDRSQGRTPTYTKPLRISPNGPPVELNRLDIKNRQPTPPADEQLMIDALEQLWPTLDALMVLDQVSEPNCGVITTRVRQRISELASENPERFVLADSRELFSEFRDMAIKPNRREALSHVPEGTDFDSALRMMSLRSGGLVFGTDSEQGIRLVTRDGTLTVVPGYPVTGPIDPVGAGDSTSAGILCGMAVGATPEQAAALGNLVASITVQQIGTTGTATPEQVLARWDEVTARNSS</sequence>
<dbReference type="SUPFAM" id="SSF53613">
    <property type="entry name" value="Ribokinase-like"/>
    <property type="match status" value="1"/>
</dbReference>
<dbReference type="Pfam" id="PF00294">
    <property type="entry name" value="PfkB"/>
    <property type="match status" value="1"/>
</dbReference>
<keyword evidence="5" id="KW-1185">Reference proteome</keyword>
<dbReference type="Proteomes" id="UP000464378">
    <property type="component" value="Chromosome"/>
</dbReference>
<feature type="domain" description="Carbohydrate kinase PfkB" evidence="3">
    <location>
        <begin position="214"/>
        <end position="322"/>
    </location>
</feature>